<evidence type="ECO:0000256" key="2">
    <source>
        <dbReference type="ARBA" id="ARBA00009423"/>
    </source>
</evidence>
<evidence type="ECO:0000256" key="8">
    <source>
        <dbReference type="SAM" id="MobiDB-lite"/>
    </source>
</evidence>
<feature type="coiled-coil region" evidence="7">
    <location>
        <begin position="472"/>
        <end position="520"/>
    </location>
</feature>
<dbReference type="GO" id="GO:0007052">
    <property type="term" value="P:mitotic spindle organization"/>
    <property type="evidence" value="ECO:0007669"/>
    <property type="project" value="InterPro"/>
</dbReference>
<evidence type="ECO:0000256" key="4">
    <source>
        <dbReference type="ARBA" id="ARBA00022553"/>
    </source>
</evidence>
<feature type="region of interest" description="Disordered" evidence="8">
    <location>
        <begin position="31"/>
        <end position="53"/>
    </location>
</feature>
<feature type="domain" description="Transforming acidic coiled-coil-containing protein C-terminal" evidence="9">
    <location>
        <begin position="453"/>
        <end position="642"/>
    </location>
</feature>
<dbReference type="InterPro" id="IPR039915">
    <property type="entry name" value="TACC"/>
</dbReference>
<feature type="coiled-coil region" evidence="7">
    <location>
        <begin position="405"/>
        <end position="443"/>
    </location>
</feature>
<organism evidence="10">
    <name type="scientific">Lygus hesperus</name>
    <name type="common">Western plant bug</name>
    <dbReference type="NCBI Taxonomy" id="30085"/>
    <lineage>
        <taxon>Eukaryota</taxon>
        <taxon>Metazoa</taxon>
        <taxon>Ecdysozoa</taxon>
        <taxon>Arthropoda</taxon>
        <taxon>Hexapoda</taxon>
        <taxon>Insecta</taxon>
        <taxon>Pterygota</taxon>
        <taxon>Neoptera</taxon>
        <taxon>Paraneoptera</taxon>
        <taxon>Hemiptera</taxon>
        <taxon>Heteroptera</taxon>
        <taxon>Panheteroptera</taxon>
        <taxon>Cimicomorpha</taxon>
        <taxon>Miridae</taxon>
        <taxon>Mirini</taxon>
        <taxon>Lygus</taxon>
    </lineage>
</organism>
<evidence type="ECO:0000256" key="3">
    <source>
        <dbReference type="ARBA" id="ARBA00022490"/>
    </source>
</evidence>
<dbReference type="Pfam" id="PF25777">
    <property type="entry name" value="Aurora-A_bind_TACC3"/>
    <property type="match status" value="1"/>
</dbReference>
<comment type="similarity">
    <text evidence="2">Belongs to the TACC family.</text>
</comment>
<gene>
    <name evidence="10" type="primary">TACC2_1</name>
    <name evidence="10" type="ORF">g.72384</name>
</gene>
<dbReference type="AlphaFoldDB" id="A0A146LXB7"/>
<dbReference type="FunFam" id="1.20.5.1700:FF:000001">
    <property type="entry name" value="Transforming acidic coiled-coil-containing protein 1 isoform 2"/>
    <property type="match status" value="1"/>
</dbReference>
<dbReference type="GO" id="GO:0005856">
    <property type="term" value="C:cytoskeleton"/>
    <property type="evidence" value="ECO:0007669"/>
    <property type="project" value="UniProtKB-SubCell"/>
</dbReference>
<dbReference type="EMBL" id="GDHC01007332">
    <property type="protein sequence ID" value="JAQ11297.1"/>
    <property type="molecule type" value="Transcribed_RNA"/>
</dbReference>
<proteinExistence type="inferred from homology"/>
<keyword evidence="6" id="KW-0206">Cytoskeleton</keyword>
<name>A0A146LXB7_LYGHE</name>
<sequence length="648" mass="71784">LGVEGKDSTCANAILNEATTEIVLSTIRVSEGPSESLKEVQKSGDGVESTPQFPGAFSSELQSYISSELTHAKEDASPTIPKEIVIDQVDVVHQSEVNSGVTAPNHEEQCSQTLPSPFRIENPANGEGQEKKAENVGFSVKAEFGKGISLGESFVVMKNNSPLPEEETKSENEFIKVDFSRLTNLDQDLKSESMNFYSSPESTADQYASSDKGEAMNQSYKDLSKILATCSKQEQELGGQTFDFSCIQAEAAKIAIEITHSSPGRSNPQPMMHSVLSAESNNSEAGPVTADEDFNKEEFFQNVTDLDFECLARAGSTKLLPSKLARQSLYVKFDPLVGKIIASSEDSDSSLVAAMGDNHQISGEEGKLNITPPSHSESDERIINITPTSARKENLQSGGGYTPILRQEISKLQELMIQQEQAHQEKTDLVEQLRSRIAELEMANSGDLSDSRTLEQQLKAKDDELKLVHDELEKSRVSNKQLVQVMEEYEKTISQLVTVKEETKAQMEKDKETIAAERDTALQHLSNMEVAFNDIHQKYERAKTVIETLHANEKELKKSYDAVVETVEAQNTAYQKLKQHAAEKLSAANAEIEKIHKEYNGEMARMKAVARKNELKCKSLEESLEQKKKELRELTQICDELIANHTPS</sequence>
<dbReference type="GO" id="GO:0005737">
    <property type="term" value="C:cytoplasm"/>
    <property type="evidence" value="ECO:0007669"/>
    <property type="project" value="TreeGrafter"/>
</dbReference>
<evidence type="ECO:0000256" key="5">
    <source>
        <dbReference type="ARBA" id="ARBA00023054"/>
    </source>
</evidence>
<dbReference type="InterPro" id="IPR057663">
    <property type="entry name" value="TACC3_Aurora-A_bind"/>
</dbReference>
<comment type="subcellular location">
    <subcellularLocation>
        <location evidence="1">Cytoplasm</location>
        <location evidence="1">Cytoskeleton</location>
    </subcellularLocation>
</comment>
<keyword evidence="4" id="KW-0597">Phosphoprotein</keyword>
<keyword evidence="3" id="KW-0963">Cytoplasm</keyword>
<dbReference type="PANTHER" id="PTHR13924">
    <property type="entry name" value="TRANSFORMING ACIDIC COILED-COIL CONTAINING PROTEIN 1/2"/>
    <property type="match status" value="1"/>
</dbReference>
<evidence type="ECO:0000259" key="9">
    <source>
        <dbReference type="Pfam" id="PF05010"/>
    </source>
</evidence>
<evidence type="ECO:0000256" key="7">
    <source>
        <dbReference type="SAM" id="Coils"/>
    </source>
</evidence>
<dbReference type="Pfam" id="PF05010">
    <property type="entry name" value="TACC_C"/>
    <property type="match status" value="1"/>
</dbReference>
<evidence type="ECO:0000313" key="10">
    <source>
        <dbReference type="EMBL" id="JAQ11297.1"/>
    </source>
</evidence>
<feature type="coiled-coil region" evidence="7">
    <location>
        <begin position="578"/>
        <end position="644"/>
    </location>
</feature>
<feature type="non-terminal residue" evidence="10">
    <location>
        <position position="1"/>
    </location>
</feature>
<dbReference type="PANTHER" id="PTHR13924:SF10">
    <property type="entry name" value="TRANSFORMING ACIDIC COILED-COIL PROTEIN, ISOFORM K"/>
    <property type="match status" value="1"/>
</dbReference>
<dbReference type="InterPro" id="IPR007707">
    <property type="entry name" value="TACC_C"/>
</dbReference>
<keyword evidence="5 7" id="KW-0175">Coiled coil</keyword>
<protein>
    <submittedName>
        <fullName evidence="10">Transforming acidic coiled-coil-containing protein 2</fullName>
    </submittedName>
</protein>
<accession>A0A146LXB7</accession>
<evidence type="ECO:0000256" key="6">
    <source>
        <dbReference type="ARBA" id="ARBA00023212"/>
    </source>
</evidence>
<dbReference type="Gene3D" id="1.20.5.1700">
    <property type="match status" value="1"/>
</dbReference>
<evidence type="ECO:0000256" key="1">
    <source>
        <dbReference type="ARBA" id="ARBA00004245"/>
    </source>
</evidence>
<reference evidence="10" key="1">
    <citation type="journal article" date="2016" name="Gigascience">
        <title>De novo construction of an expanded transcriptome assembly for the western tarnished plant bug, Lygus hesperus.</title>
        <authorList>
            <person name="Tassone E.E."/>
            <person name="Geib S.M."/>
            <person name="Hall B."/>
            <person name="Fabrick J.A."/>
            <person name="Brent C.S."/>
            <person name="Hull J.J."/>
        </authorList>
    </citation>
    <scope>NUCLEOTIDE SEQUENCE</scope>
</reference>